<name>A0A7D3VVN1_ACTVE</name>
<dbReference type="EMBL" id="CP053892">
    <property type="protein sequence ID" value="QKG20091.1"/>
    <property type="molecule type" value="Genomic_DNA"/>
</dbReference>
<proteinExistence type="predicted"/>
<evidence type="ECO:0000313" key="2">
    <source>
        <dbReference type="Proteomes" id="UP000501240"/>
    </source>
</evidence>
<protein>
    <submittedName>
        <fullName evidence="1">Uncharacterized protein</fullName>
    </submittedName>
</protein>
<dbReference type="RefSeq" id="WP_173094560.1">
    <property type="nucleotide sequence ID" value="NZ_CP053892.1"/>
</dbReference>
<gene>
    <name evidence="1" type="ORF">ACTIVE_1727</name>
</gene>
<dbReference type="AlphaFoldDB" id="A0A7D3VVN1"/>
<keyword evidence="2" id="KW-1185">Reference proteome</keyword>
<dbReference type="Proteomes" id="UP000501240">
    <property type="component" value="Chromosome"/>
</dbReference>
<evidence type="ECO:0000313" key="1">
    <source>
        <dbReference type="EMBL" id="QKG20091.1"/>
    </source>
</evidence>
<organism evidence="1 2">
    <name type="scientific">Actinomadura verrucosospora</name>
    <dbReference type="NCBI Taxonomy" id="46165"/>
    <lineage>
        <taxon>Bacteria</taxon>
        <taxon>Bacillati</taxon>
        <taxon>Actinomycetota</taxon>
        <taxon>Actinomycetes</taxon>
        <taxon>Streptosporangiales</taxon>
        <taxon>Thermomonosporaceae</taxon>
        <taxon>Actinomadura</taxon>
    </lineage>
</organism>
<reference evidence="1 2" key="1">
    <citation type="submission" date="2020-05" db="EMBL/GenBank/DDBJ databases">
        <title>Actinomadura verrucosospora NRRL-B18236 (PFL_A860) Genome sequencing and assembly.</title>
        <authorList>
            <person name="Samborskyy M."/>
        </authorList>
    </citation>
    <scope>NUCLEOTIDE SEQUENCE [LARGE SCALE GENOMIC DNA]</scope>
    <source>
        <strain evidence="1 2">NRRL:B18236</strain>
    </source>
</reference>
<sequence>MPDRMEATALALDAYEQHLLGDLANGHRNDHAEAEGLLHYLVIDLIHYGEGNRLDVVDLMDALIQGRIDRGGALTNPRYTFRIDAEVQFHDHATDHHRGFITELKSTGPGGDTDCTLRIPGILEPRHATSSELAPATRMIPISTRTAGTVFSAQAASRPSSACSST</sequence>
<accession>A0A7D3VVN1</accession>